<dbReference type="GO" id="GO:0000815">
    <property type="term" value="C:ESCRT III complex"/>
    <property type="evidence" value="ECO:0007669"/>
    <property type="project" value="TreeGrafter"/>
</dbReference>
<dbReference type="InParanoid" id="A0A078AAV5"/>
<evidence type="ECO:0000313" key="10">
    <source>
        <dbReference type="Proteomes" id="UP000039865"/>
    </source>
</evidence>
<protein>
    <submittedName>
        <fullName evidence="9">Charged multivesicular body protein 6</fullName>
    </submittedName>
</protein>
<proteinExistence type="inferred from homology"/>
<evidence type="ECO:0000256" key="4">
    <source>
        <dbReference type="ARBA" id="ARBA00022753"/>
    </source>
</evidence>
<feature type="coiled-coil region" evidence="7">
    <location>
        <begin position="58"/>
        <end position="85"/>
    </location>
</feature>
<dbReference type="GO" id="GO:0015031">
    <property type="term" value="P:protein transport"/>
    <property type="evidence" value="ECO:0007669"/>
    <property type="project" value="UniProtKB-KW"/>
</dbReference>
<dbReference type="GO" id="GO:0006900">
    <property type="term" value="P:vesicle budding from membrane"/>
    <property type="evidence" value="ECO:0007669"/>
    <property type="project" value="TreeGrafter"/>
</dbReference>
<dbReference type="FunCoup" id="A0A078AAV5">
    <property type="interactions" value="351"/>
</dbReference>
<evidence type="ECO:0000313" key="9">
    <source>
        <dbReference type="EMBL" id="CDW79385.1"/>
    </source>
</evidence>
<evidence type="ECO:0000256" key="7">
    <source>
        <dbReference type="SAM" id="Coils"/>
    </source>
</evidence>
<accession>A0A078AAV5</accession>
<evidence type="ECO:0000256" key="6">
    <source>
        <dbReference type="ARBA" id="ARBA00023136"/>
    </source>
</evidence>
<dbReference type="EMBL" id="CCKQ01007944">
    <property type="protein sequence ID" value="CDW79385.1"/>
    <property type="molecule type" value="Genomic_DNA"/>
</dbReference>
<name>A0A078AAV5_STYLE</name>
<comment type="similarity">
    <text evidence="2">Belongs to the SNF7 family.</text>
</comment>
<evidence type="ECO:0000256" key="2">
    <source>
        <dbReference type="ARBA" id="ARBA00006190"/>
    </source>
</evidence>
<keyword evidence="7" id="KW-0175">Coiled coil</keyword>
<evidence type="ECO:0000256" key="5">
    <source>
        <dbReference type="ARBA" id="ARBA00022927"/>
    </source>
</evidence>
<dbReference type="AlphaFoldDB" id="A0A078AAV5"/>
<dbReference type="Pfam" id="PF03357">
    <property type="entry name" value="Snf7"/>
    <property type="match status" value="1"/>
</dbReference>
<evidence type="ECO:0000256" key="3">
    <source>
        <dbReference type="ARBA" id="ARBA00022448"/>
    </source>
</evidence>
<keyword evidence="3" id="KW-0813">Transport</keyword>
<dbReference type="InterPro" id="IPR005024">
    <property type="entry name" value="Snf7_fam"/>
</dbReference>
<reference evidence="9 10" key="1">
    <citation type="submission" date="2014-06" db="EMBL/GenBank/DDBJ databases">
        <authorList>
            <person name="Swart Estienne"/>
        </authorList>
    </citation>
    <scope>NUCLEOTIDE SEQUENCE [LARGE SCALE GENOMIC DNA]</scope>
    <source>
        <strain evidence="9 10">130c</strain>
    </source>
</reference>
<keyword evidence="10" id="KW-1185">Reference proteome</keyword>
<keyword evidence="6" id="KW-0472">Membrane</keyword>
<dbReference type="PANTHER" id="PTHR22761">
    <property type="entry name" value="CHARGED MULTIVESICULAR BODY PROTEIN"/>
    <property type="match status" value="1"/>
</dbReference>
<organism evidence="9 10">
    <name type="scientific">Stylonychia lemnae</name>
    <name type="common">Ciliate</name>
    <dbReference type="NCBI Taxonomy" id="5949"/>
    <lineage>
        <taxon>Eukaryota</taxon>
        <taxon>Sar</taxon>
        <taxon>Alveolata</taxon>
        <taxon>Ciliophora</taxon>
        <taxon>Intramacronucleata</taxon>
        <taxon>Spirotrichea</taxon>
        <taxon>Stichotrichia</taxon>
        <taxon>Sporadotrichida</taxon>
        <taxon>Oxytrichidae</taxon>
        <taxon>Stylonychinae</taxon>
        <taxon>Stylonychia</taxon>
    </lineage>
</organism>
<keyword evidence="5" id="KW-0653">Protein transport</keyword>
<dbReference type="GO" id="GO:0005771">
    <property type="term" value="C:multivesicular body"/>
    <property type="evidence" value="ECO:0007669"/>
    <property type="project" value="TreeGrafter"/>
</dbReference>
<dbReference type="PANTHER" id="PTHR22761:SF5">
    <property type="entry name" value="CHARGED MULTIVESICULAR BODY PROTEIN 6"/>
    <property type="match status" value="1"/>
</dbReference>
<dbReference type="GO" id="GO:0032511">
    <property type="term" value="P:late endosome to vacuole transport via multivesicular body sorting pathway"/>
    <property type="evidence" value="ECO:0007669"/>
    <property type="project" value="TreeGrafter"/>
</dbReference>
<feature type="region of interest" description="Disordered" evidence="8">
    <location>
        <begin position="198"/>
        <end position="233"/>
    </location>
</feature>
<dbReference type="OrthoDB" id="308923at2759"/>
<comment type="subcellular location">
    <subcellularLocation>
        <location evidence="1">Endosome membrane</location>
    </subcellularLocation>
</comment>
<sequence>MGIIFGKSKKSIKKQEETKVQHINNNNHYGGPQKNRVNETDKAILDIKARMKKLKVYTDKIKIQVDQQKEKIQEHLREKNKQRALIALKHKKFLDQQYDKSLGAQTLLQQTLQNIESASIDVVVYDALKQGDQVLSELQSKASIQDFEEIYEKHQDHLAIKEKERELFGQVLNDDDLQDELDQLDAIILEEELPNAGQNELAYNKQSQREEVQEQQVSREAKKNAEKQQPMLA</sequence>
<dbReference type="OMA" id="EFMQIEI"/>
<keyword evidence="4" id="KW-0967">Endosome</keyword>
<feature type="compositionally biased region" description="Basic and acidic residues" evidence="8">
    <location>
        <begin position="207"/>
        <end position="226"/>
    </location>
</feature>
<evidence type="ECO:0000256" key="1">
    <source>
        <dbReference type="ARBA" id="ARBA00004608"/>
    </source>
</evidence>
<evidence type="ECO:0000256" key="8">
    <source>
        <dbReference type="SAM" id="MobiDB-lite"/>
    </source>
</evidence>
<gene>
    <name evidence="9" type="primary">Contig13881.g14818</name>
    <name evidence="9" type="ORF">STYLEM_8373</name>
</gene>
<dbReference type="Proteomes" id="UP000039865">
    <property type="component" value="Unassembled WGS sequence"/>
</dbReference>